<name>A0A3N4KRA4_9PEZI</name>
<feature type="compositionally biased region" description="Low complexity" evidence="1">
    <location>
        <begin position="93"/>
        <end position="114"/>
    </location>
</feature>
<dbReference type="SUPFAM" id="SSF46689">
    <property type="entry name" value="Homeodomain-like"/>
    <property type="match status" value="1"/>
</dbReference>
<dbReference type="STRING" id="1392247.A0A3N4KRA4"/>
<dbReference type="InterPro" id="IPR001005">
    <property type="entry name" value="SANT/Myb"/>
</dbReference>
<dbReference type="PROSITE" id="PS50090">
    <property type="entry name" value="MYB_LIKE"/>
    <property type="match status" value="1"/>
</dbReference>
<keyword evidence="5" id="KW-1185">Reference proteome</keyword>
<feature type="compositionally biased region" description="Polar residues" evidence="1">
    <location>
        <begin position="162"/>
        <end position="171"/>
    </location>
</feature>
<dbReference type="AlphaFoldDB" id="A0A3N4KRA4"/>
<accession>A0A3N4KRA4</accession>
<protein>
    <submittedName>
        <fullName evidence="4">Uncharacterized protein</fullName>
    </submittedName>
</protein>
<evidence type="ECO:0000313" key="5">
    <source>
        <dbReference type="Proteomes" id="UP000277580"/>
    </source>
</evidence>
<feature type="compositionally biased region" description="Low complexity" evidence="1">
    <location>
        <begin position="21"/>
        <end position="40"/>
    </location>
</feature>
<feature type="region of interest" description="Disordered" evidence="1">
    <location>
        <begin position="21"/>
        <end position="118"/>
    </location>
</feature>
<evidence type="ECO:0000259" key="3">
    <source>
        <dbReference type="PROSITE" id="PS51294"/>
    </source>
</evidence>
<evidence type="ECO:0000313" key="4">
    <source>
        <dbReference type="EMBL" id="RPB11939.1"/>
    </source>
</evidence>
<evidence type="ECO:0000259" key="2">
    <source>
        <dbReference type="PROSITE" id="PS50090"/>
    </source>
</evidence>
<dbReference type="Pfam" id="PF13921">
    <property type="entry name" value="Myb_DNA-bind_6"/>
    <property type="match status" value="1"/>
</dbReference>
<dbReference type="EMBL" id="ML119132">
    <property type="protein sequence ID" value="RPB11939.1"/>
    <property type="molecule type" value="Genomic_DNA"/>
</dbReference>
<feature type="domain" description="Myb-like" evidence="2">
    <location>
        <begin position="186"/>
        <end position="236"/>
    </location>
</feature>
<feature type="compositionally biased region" description="Basic residues" evidence="1">
    <location>
        <begin position="52"/>
        <end position="63"/>
    </location>
</feature>
<dbReference type="Gene3D" id="1.10.10.60">
    <property type="entry name" value="Homeodomain-like"/>
    <property type="match status" value="1"/>
</dbReference>
<dbReference type="InterPro" id="IPR009057">
    <property type="entry name" value="Homeodomain-like_sf"/>
</dbReference>
<gene>
    <name evidence="4" type="ORF">P167DRAFT_553769</name>
</gene>
<feature type="region of interest" description="Disordered" evidence="1">
    <location>
        <begin position="412"/>
        <end position="433"/>
    </location>
</feature>
<dbReference type="PROSITE" id="PS51294">
    <property type="entry name" value="HTH_MYB"/>
    <property type="match status" value="1"/>
</dbReference>
<feature type="compositionally biased region" description="Low complexity" evidence="1">
    <location>
        <begin position="64"/>
        <end position="85"/>
    </location>
</feature>
<evidence type="ECO:0000256" key="1">
    <source>
        <dbReference type="SAM" id="MobiDB-lite"/>
    </source>
</evidence>
<dbReference type="SMART" id="SM00717">
    <property type="entry name" value="SANT"/>
    <property type="match status" value="2"/>
</dbReference>
<dbReference type="Proteomes" id="UP000277580">
    <property type="component" value="Unassembled WGS sequence"/>
</dbReference>
<feature type="region of interest" description="Disordered" evidence="1">
    <location>
        <begin position="151"/>
        <end position="196"/>
    </location>
</feature>
<reference evidence="4 5" key="1">
    <citation type="journal article" date="2018" name="Nat. Ecol. Evol.">
        <title>Pezizomycetes genomes reveal the molecular basis of ectomycorrhizal truffle lifestyle.</title>
        <authorList>
            <person name="Murat C."/>
            <person name="Payen T."/>
            <person name="Noel B."/>
            <person name="Kuo A."/>
            <person name="Morin E."/>
            <person name="Chen J."/>
            <person name="Kohler A."/>
            <person name="Krizsan K."/>
            <person name="Balestrini R."/>
            <person name="Da Silva C."/>
            <person name="Montanini B."/>
            <person name="Hainaut M."/>
            <person name="Levati E."/>
            <person name="Barry K.W."/>
            <person name="Belfiori B."/>
            <person name="Cichocki N."/>
            <person name="Clum A."/>
            <person name="Dockter R.B."/>
            <person name="Fauchery L."/>
            <person name="Guy J."/>
            <person name="Iotti M."/>
            <person name="Le Tacon F."/>
            <person name="Lindquist E.A."/>
            <person name="Lipzen A."/>
            <person name="Malagnac F."/>
            <person name="Mello A."/>
            <person name="Molinier V."/>
            <person name="Miyauchi S."/>
            <person name="Poulain J."/>
            <person name="Riccioni C."/>
            <person name="Rubini A."/>
            <person name="Sitrit Y."/>
            <person name="Splivallo R."/>
            <person name="Traeger S."/>
            <person name="Wang M."/>
            <person name="Zifcakova L."/>
            <person name="Wipf D."/>
            <person name="Zambonelli A."/>
            <person name="Paolocci F."/>
            <person name="Nowrousian M."/>
            <person name="Ottonello S."/>
            <person name="Baldrian P."/>
            <person name="Spatafora J.W."/>
            <person name="Henrissat B."/>
            <person name="Nagy L.G."/>
            <person name="Aury J.M."/>
            <person name="Wincker P."/>
            <person name="Grigoriev I.V."/>
            <person name="Bonfante P."/>
            <person name="Martin F.M."/>
        </authorList>
    </citation>
    <scope>NUCLEOTIDE SEQUENCE [LARGE SCALE GENOMIC DNA]</scope>
    <source>
        <strain evidence="4 5">CCBAS932</strain>
    </source>
</reference>
<feature type="domain" description="HTH myb-type" evidence="3">
    <location>
        <begin position="213"/>
        <end position="240"/>
    </location>
</feature>
<proteinExistence type="predicted"/>
<dbReference type="InParanoid" id="A0A3N4KRA4"/>
<sequence length="433" mass="47554">MQEFAPSKYPLPSVGSYFPESYSNSGSAVSSAASTPAGAGFPVDASAEPTRRSTRSTVVKKHSISSLLSSPDSVSSDSSGVSSPSALWSEENSPTTASTSTRSSSVASSPWTPAGQTNYRDSFEVDLSRRRGSLLGFDHMDMMTDQKVGADINGAKRKSRSSPRTATNSTRCGGDEYDVLGRKKPKTPRTPMSWDPQDDILLKQLKEEQRLGWKEIATHFPGRTSHACQFRWRRLASGTLKYYHGHRRPPVVTTTSSSFASEMASTAAAGTISNSPKLLMSCINNQSPAPVTNPSTPQMHHSIPPSMPHYALSTSESPIRQNHYYQSLAQQRPWGHSGYSVPMHTYQAPQLPSPASSSPRYLEPWTPAEDEILVNKGLSFNEVNILLSKRSEKEICDRMAKLRSEKWLEPMQHNSGLSPVADSRMLRQNWDGQ</sequence>
<dbReference type="CDD" id="cd00167">
    <property type="entry name" value="SANT"/>
    <property type="match status" value="1"/>
</dbReference>
<organism evidence="4 5">
    <name type="scientific">Morchella conica CCBAS932</name>
    <dbReference type="NCBI Taxonomy" id="1392247"/>
    <lineage>
        <taxon>Eukaryota</taxon>
        <taxon>Fungi</taxon>
        <taxon>Dikarya</taxon>
        <taxon>Ascomycota</taxon>
        <taxon>Pezizomycotina</taxon>
        <taxon>Pezizomycetes</taxon>
        <taxon>Pezizales</taxon>
        <taxon>Morchellaceae</taxon>
        <taxon>Morchella</taxon>
    </lineage>
</organism>
<dbReference type="InterPro" id="IPR017930">
    <property type="entry name" value="Myb_dom"/>
</dbReference>
<dbReference type="OrthoDB" id="2143914at2759"/>